<organism evidence="1 2">
    <name type="scientific">Nocardiopsis eucommiae</name>
    <dbReference type="NCBI Taxonomy" id="2831970"/>
    <lineage>
        <taxon>Bacteria</taxon>
        <taxon>Bacillati</taxon>
        <taxon>Actinomycetota</taxon>
        <taxon>Actinomycetes</taxon>
        <taxon>Streptosporangiales</taxon>
        <taxon>Nocardiopsidaceae</taxon>
        <taxon>Nocardiopsis</taxon>
    </lineage>
</organism>
<dbReference type="EMBL" id="CP074402">
    <property type="protein sequence ID" value="QVJ00330.1"/>
    <property type="molecule type" value="Genomic_DNA"/>
</dbReference>
<reference evidence="1" key="1">
    <citation type="submission" date="2021-05" db="EMBL/GenBank/DDBJ databases">
        <authorList>
            <person name="Kaiqin L."/>
            <person name="Jian G."/>
        </authorList>
    </citation>
    <scope>NUCLEOTIDE SEQUENCE</scope>
    <source>
        <strain evidence="1">HDS5</strain>
    </source>
</reference>
<protein>
    <submittedName>
        <fullName evidence="1">Uncharacterized protein</fullName>
    </submittedName>
</protein>
<sequence length="111" mass="12560">MNGIWADTVILIRRTVAGRDRYGNDTYTETRQTVTGCSWQAIDGAERHDQQRDQTVAYWDLYLPGLDTDVDAVDAFEHGPHRAEVHGPPQYHRSASGLLDHTAVRLREIKG</sequence>
<name>A0A975L764_9ACTN</name>
<dbReference type="AlphaFoldDB" id="A0A975L764"/>
<proteinExistence type="predicted"/>
<dbReference type="Proteomes" id="UP000682416">
    <property type="component" value="Chromosome"/>
</dbReference>
<keyword evidence="2" id="KW-1185">Reference proteome</keyword>
<evidence type="ECO:0000313" key="1">
    <source>
        <dbReference type="EMBL" id="QVJ00330.1"/>
    </source>
</evidence>
<accession>A0A975L764</accession>
<dbReference type="KEGG" id="nec:KGD82_16335"/>
<gene>
    <name evidence="1" type="ORF">KGD82_16335</name>
</gene>
<evidence type="ECO:0000313" key="2">
    <source>
        <dbReference type="Proteomes" id="UP000682416"/>
    </source>
</evidence>